<protein>
    <submittedName>
        <fullName evidence="2">Acetyltransferase (GNAT) family protein</fullName>
    </submittedName>
</protein>
<dbReference type="PROSITE" id="PS51186">
    <property type="entry name" value="GNAT"/>
    <property type="match status" value="1"/>
</dbReference>
<dbReference type="Proteomes" id="UP000198615">
    <property type="component" value="Unassembled WGS sequence"/>
</dbReference>
<dbReference type="AlphaFoldDB" id="A0A8G2BEL5"/>
<evidence type="ECO:0000313" key="2">
    <source>
        <dbReference type="EMBL" id="SDF18969.1"/>
    </source>
</evidence>
<dbReference type="CDD" id="cd04301">
    <property type="entry name" value="NAT_SF"/>
    <property type="match status" value="1"/>
</dbReference>
<dbReference type="Pfam" id="PF00583">
    <property type="entry name" value="Acetyltransf_1"/>
    <property type="match status" value="1"/>
</dbReference>
<dbReference type="RefSeq" id="WP_093148075.1">
    <property type="nucleotide sequence ID" value="NZ_FNBW01000001.1"/>
</dbReference>
<proteinExistence type="predicted"/>
<dbReference type="SUPFAM" id="SSF55729">
    <property type="entry name" value="Acyl-CoA N-acyltransferases (Nat)"/>
    <property type="match status" value="1"/>
</dbReference>
<organism evidence="2 3">
    <name type="scientific">Thalassobaculum litoreum DSM 18839</name>
    <dbReference type="NCBI Taxonomy" id="1123362"/>
    <lineage>
        <taxon>Bacteria</taxon>
        <taxon>Pseudomonadati</taxon>
        <taxon>Pseudomonadota</taxon>
        <taxon>Alphaproteobacteria</taxon>
        <taxon>Rhodospirillales</taxon>
        <taxon>Thalassobaculaceae</taxon>
        <taxon>Thalassobaculum</taxon>
    </lineage>
</organism>
<evidence type="ECO:0000313" key="3">
    <source>
        <dbReference type="Proteomes" id="UP000198615"/>
    </source>
</evidence>
<comment type="caution">
    <text evidence="2">The sequence shown here is derived from an EMBL/GenBank/DDBJ whole genome shotgun (WGS) entry which is preliminary data.</text>
</comment>
<accession>A0A8G2BEL5</accession>
<gene>
    <name evidence="2" type="ORF">SAMN05660686_00639</name>
</gene>
<reference evidence="2 3" key="1">
    <citation type="submission" date="2016-10" db="EMBL/GenBank/DDBJ databases">
        <authorList>
            <person name="Varghese N."/>
            <person name="Submissions S."/>
        </authorList>
    </citation>
    <scope>NUCLEOTIDE SEQUENCE [LARGE SCALE GENOMIC DNA]</scope>
    <source>
        <strain evidence="2 3">DSM 18839</strain>
    </source>
</reference>
<dbReference type="InterPro" id="IPR000182">
    <property type="entry name" value="GNAT_dom"/>
</dbReference>
<name>A0A8G2BEL5_9PROT</name>
<dbReference type="EMBL" id="FNBW01000001">
    <property type="protein sequence ID" value="SDF18969.1"/>
    <property type="molecule type" value="Genomic_DNA"/>
</dbReference>
<feature type="domain" description="N-acetyltransferase" evidence="1">
    <location>
        <begin position="3"/>
        <end position="141"/>
    </location>
</feature>
<sequence length="141" mass="15941">MAVEVELVEGHGDRLEAVRRQAIDWLGEHAAPHGVVWNYQEFALRAQRDGKLVGTLVGSTNLQWLHVSLLAVSPTERRGGVGGALLARAEEIARGRDCIGAWLDTYDFQAPDFYPRFGYTEFGRIEDMPPGHRRYFFSKRL</sequence>
<keyword evidence="2" id="KW-0808">Transferase</keyword>
<dbReference type="GO" id="GO:0016747">
    <property type="term" value="F:acyltransferase activity, transferring groups other than amino-acyl groups"/>
    <property type="evidence" value="ECO:0007669"/>
    <property type="project" value="InterPro"/>
</dbReference>
<evidence type="ECO:0000259" key="1">
    <source>
        <dbReference type="PROSITE" id="PS51186"/>
    </source>
</evidence>
<keyword evidence="3" id="KW-1185">Reference proteome</keyword>
<dbReference type="InterPro" id="IPR016181">
    <property type="entry name" value="Acyl_CoA_acyltransferase"/>
</dbReference>
<dbReference type="OrthoDB" id="9787920at2"/>
<dbReference type="Gene3D" id="3.40.630.30">
    <property type="match status" value="1"/>
</dbReference>